<comment type="cofactor">
    <cofactor evidence="1">
        <name>FMN</name>
        <dbReference type="ChEBI" id="CHEBI:58210"/>
    </cofactor>
</comment>
<dbReference type="InterPro" id="IPR024624">
    <property type="entry name" value="Pyridox_Oxase_Alr4036_FMN-bd"/>
</dbReference>
<dbReference type="PANTHER" id="PTHR10851">
    <property type="entry name" value="PYRIDOXINE-5-PHOSPHATE OXIDASE"/>
    <property type="match status" value="1"/>
</dbReference>
<reference evidence="6 7" key="1">
    <citation type="submission" date="2021-01" db="EMBL/GenBank/DDBJ databases">
        <title>Genome sequencing of Joostella atrarenae M1-2 (= KCTC 23194).</title>
        <authorList>
            <person name="Zakaria M.R."/>
            <person name="Lam M.Q."/>
            <person name="Chong C.S."/>
        </authorList>
    </citation>
    <scope>NUCLEOTIDE SEQUENCE [LARGE SCALE GENOMIC DNA]</scope>
    <source>
        <strain evidence="6 7">M1-2</strain>
    </source>
</reference>
<dbReference type="RefSeq" id="WP_236960860.1">
    <property type="nucleotide sequence ID" value="NZ_JAETXX010000018.1"/>
</dbReference>
<keyword evidence="7" id="KW-1185">Reference proteome</keyword>
<dbReference type="Proteomes" id="UP000829517">
    <property type="component" value="Unassembled WGS sequence"/>
</dbReference>
<dbReference type="SUPFAM" id="SSF50475">
    <property type="entry name" value="FMN-binding split barrel"/>
    <property type="match status" value="1"/>
</dbReference>
<evidence type="ECO:0000256" key="4">
    <source>
        <dbReference type="ARBA" id="ARBA00023002"/>
    </source>
</evidence>
<accession>A0ABS9J7K2</accession>
<comment type="caution">
    <text evidence="6">The sequence shown here is derived from an EMBL/GenBank/DDBJ whole genome shotgun (WGS) entry which is preliminary data.</text>
</comment>
<keyword evidence="4" id="KW-0560">Oxidoreductase</keyword>
<sequence length="181" mass="21221">MTNQLFKNAKEALINAAKDAKHPFRYFTMATIGINKSPRLRTVVLREVKEDLTLKIFTDKRSKKVTHIKENNNVCLLFFDHNKMLQLKVDGKAYLEQDEKTIEEIWKQIRIGSKKDYLTTQEPGAKIKDPEMIEYLDTSNHFAIVHIIPSKIEYLELKKEKHIRALFSKEENTWEGSFIVP</sequence>
<evidence type="ECO:0000256" key="3">
    <source>
        <dbReference type="ARBA" id="ARBA00022643"/>
    </source>
</evidence>
<proteinExistence type="predicted"/>
<dbReference type="InterPro" id="IPR000659">
    <property type="entry name" value="Pyridox_Oxase"/>
</dbReference>
<evidence type="ECO:0000256" key="2">
    <source>
        <dbReference type="ARBA" id="ARBA00022630"/>
    </source>
</evidence>
<protein>
    <submittedName>
        <fullName evidence="6">Pyridoxamine 5'-phosphate oxidase family protein</fullName>
    </submittedName>
</protein>
<keyword evidence="3" id="KW-0288">FMN</keyword>
<dbReference type="InterPro" id="IPR012349">
    <property type="entry name" value="Split_barrel_FMN-bd"/>
</dbReference>
<evidence type="ECO:0000256" key="1">
    <source>
        <dbReference type="ARBA" id="ARBA00001917"/>
    </source>
</evidence>
<dbReference type="Gene3D" id="2.30.110.10">
    <property type="entry name" value="Electron Transport, Fmn-binding Protein, Chain A"/>
    <property type="match status" value="1"/>
</dbReference>
<name>A0ABS9J7K2_9FLAO</name>
<keyword evidence="2" id="KW-0285">Flavoprotein</keyword>
<evidence type="ECO:0000313" key="7">
    <source>
        <dbReference type="Proteomes" id="UP000829517"/>
    </source>
</evidence>
<feature type="domain" description="Pyridoxamine 5'-phosphate oxidase Alr4036 family FMN-binding" evidence="5">
    <location>
        <begin position="12"/>
        <end position="94"/>
    </location>
</feature>
<evidence type="ECO:0000259" key="5">
    <source>
        <dbReference type="Pfam" id="PF12766"/>
    </source>
</evidence>
<dbReference type="Pfam" id="PF12766">
    <property type="entry name" value="Pyridox_oxase_2"/>
    <property type="match status" value="1"/>
</dbReference>
<dbReference type="EMBL" id="JAETXX010000018">
    <property type="protein sequence ID" value="MCF8716411.1"/>
    <property type="molecule type" value="Genomic_DNA"/>
</dbReference>
<organism evidence="6 7">
    <name type="scientific">Joostella atrarenae</name>
    <dbReference type="NCBI Taxonomy" id="679257"/>
    <lineage>
        <taxon>Bacteria</taxon>
        <taxon>Pseudomonadati</taxon>
        <taxon>Bacteroidota</taxon>
        <taxon>Flavobacteriia</taxon>
        <taxon>Flavobacteriales</taxon>
        <taxon>Flavobacteriaceae</taxon>
        <taxon>Joostella</taxon>
    </lineage>
</organism>
<evidence type="ECO:0000313" key="6">
    <source>
        <dbReference type="EMBL" id="MCF8716411.1"/>
    </source>
</evidence>
<dbReference type="PANTHER" id="PTHR10851:SF0">
    <property type="entry name" value="PYRIDOXINE-5'-PHOSPHATE OXIDASE"/>
    <property type="match status" value="1"/>
</dbReference>
<gene>
    <name evidence="6" type="ORF">JM658_16405</name>
</gene>